<keyword evidence="2 4" id="KW-0689">Ribosomal protein</keyword>
<dbReference type="NCBIfam" id="TIGR00165">
    <property type="entry name" value="S18"/>
    <property type="match status" value="1"/>
</dbReference>
<accession>A0A9D0ZRX3</accession>
<proteinExistence type="inferred from homology"/>
<comment type="subunit">
    <text evidence="4">Part of the 30S ribosomal subunit. Forms a tight heterodimer with protein bS6.</text>
</comment>
<comment type="caution">
    <text evidence="6">The sequence shown here is derived from an EMBL/GenBank/DDBJ whole genome shotgun (WGS) entry which is preliminary data.</text>
</comment>
<evidence type="ECO:0000256" key="3">
    <source>
        <dbReference type="ARBA" id="ARBA00023274"/>
    </source>
</evidence>
<evidence type="ECO:0000256" key="2">
    <source>
        <dbReference type="ARBA" id="ARBA00022980"/>
    </source>
</evidence>
<dbReference type="EMBL" id="DVFV01000137">
    <property type="protein sequence ID" value="HIQ91544.1"/>
    <property type="molecule type" value="Genomic_DNA"/>
</dbReference>
<dbReference type="InterPro" id="IPR036870">
    <property type="entry name" value="Ribosomal_bS18_sf"/>
</dbReference>
<reference evidence="6" key="1">
    <citation type="submission" date="2020-10" db="EMBL/GenBank/DDBJ databases">
        <authorList>
            <person name="Gilroy R."/>
        </authorList>
    </citation>
    <scope>NUCLEOTIDE SEQUENCE</scope>
    <source>
        <strain evidence="6">CHK147-3167</strain>
    </source>
</reference>
<dbReference type="Proteomes" id="UP000886786">
    <property type="component" value="Unassembled WGS sequence"/>
</dbReference>
<evidence type="ECO:0000313" key="7">
    <source>
        <dbReference type="Proteomes" id="UP000886786"/>
    </source>
</evidence>
<sequence>MAEYRRKKKKVCQLCAGKHVDYKDENLKKYISNDKGKILPRRITGTCARHQRYIAGEVKKARFIALLPFVK</sequence>
<dbReference type="PRINTS" id="PR00974">
    <property type="entry name" value="RIBOSOMALS18"/>
</dbReference>
<dbReference type="Pfam" id="PF01084">
    <property type="entry name" value="Ribosomal_S18"/>
    <property type="match status" value="1"/>
</dbReference>
<dbReference type="InterPro" id="IPR001648">
    <property type="entry name" value="Ribosomal_bS18"/>
</dbReference>
<dbReference type="AlphaFoldDB" id="A0A9D0ZRX3"/>
<gene>
    <name evidence="4" type="primary">rpsR</name>
    <name evidence="6" type="ORF">IAB27_08045</name>
</gene>
<dbReference type="GO" id="GO:0006412">
    <property type="term" value="P:translation"/>
    <property type="evidence" value="ECO:0007669"/>
    <property type="project" value="UniProtKB-UniRule"/>
</dbReference>
<dbReference type="Gene3D" id="4.10.640.10">
    <property type="entry name" value="Ribosomal protein S18"/>
    <property type="match status" value="1"/>
</dbReference>
<keyword evidence="4" id="KW-0699">rRNA-binding</keyword>
<organism evidence="6 7">
    <name type="scientific">Candidatus Coprosoma intestinipullorum</name>
    <dbReference type="NCBI Taxonomy" id="2840752"/>
    <lineage>
        <taxon>Bacteria</taxon>
        <taxon>Bacillati</taxon>
        <taxon>Bacillota</taxon>
        <taxon>Bacillota incertae sedis</taxon>
        <taxon>Candidatus Coprosoma</taxon>
    </lineage>
</organism>
<name>A0A9D0ZRX3_9FIRM</name>
<keyword evidence="3 4" id="KW-0687">Ribonucleoprotein</keyword>
<dbReference type="SUPFAM" id="SSF46911">
    <property type="entry name" value="Ribosomal protein S18"/>
    <property type="match status" value="1"/>
</dbReference>
<dbReference type="HAMAP" id="MF_00270">
    <property type="entry name" value="Ribosomal_bS18"/>
    <property type="match status" value="1"/>
</dbReference>
<evidence type="ECO:0000256" key="1">
    <source>
        <dbReference type="ARBA" id="ARBA00005589"/>
    </source>
</evidence>
<dbReference type="GO" id="GO:0070181">
    <property type="term" value="F:small ribosomal subunit rRNA binding"/>
    <property type="evidence" value="ECO:0007669"/>
    <property type="project" value="TreeGrafter"/>
</dbReference>
<evidence type="ECO:0000256" key="5">
    <source>
        <dbReference type="RuleBase" id="RU003910"/>
    </source>
</evidence>
<dbReference type="PANTHER" id="PTHR13479:SF40">
    <property type="entry name" value="SMALL RIBOSOMAL SUBUNIT PROTEIN BS18M"/>
    <property type="match status" value="1"/>
</dbReference>
<reference evidence="6" key="2">
    <citation type="journal article" date="2021" name="PeerJ">
        <title>Extensive microbial diversity within the chicken gut microbiome revealed by metagenomics and culture.</title>
        <authorList>
            <person name="Gilroy R."/>
            <person name="Ravi A."/>
            <person name="Getino M."/>
            <person name="Pursley I."/>
            <person name="Horton D.L."/>
            <person name="Alikhan N.F."/>
            <person name="Baker D."/>
            <person name="Gharbi K."/>
            <person name="Hall N."/>
            <person name="Watson M."/>
            <person name="Adriaenssens E.M."/>
            <person name="Foster-Nyarko E."/>
            <person name="Jarju S."/>
            <person name="Secka A."/>
            <person name="Antonio M."/>
            <person name="Oren A."/>
            <person name="Chaudhuri R.R."/>
            <person name="La Ragione R."/>
            <person name="Hildebrand F."/>
            <person name="Pallen M.J."/>
        </authorList>
    </citation>
    <scope>NUCLEOTIDE SEQUENCE</scope>
    <source>
        <strain evidence="6">CHK147-3167</strain>
    </source>
</reference>
<keyword evidence="4" id="KW-0694">RNA-binding</keyword>
<comment type="function">
    <text evidence="4">Binds as a heterodimer with protein bS6 to the central domain of the 16S rRNA, where it helps stabilize the platform of the 30S subunit.</text>
</comment>
<protein>
    <recommendedName>
        <fullName evidence="4">Small ribosomal subunit protein bS18</fullName>
    </recommendedName>
</protein>
<dbReference type="GO" id="GO:0003735">
    <property type="term" value="F:structural constituent of ribosome"/>
    <property type="evidence" value="ECO:0007669"/>
    <property type="project" value="InterPro"/>
</dbReference>
<evidence type="ECO:0000313" key="6">
    <source>
        <dbReference type="EMBL" id="HIQ91544.1"/>
    </source>
</evidence>
<dbReference type="PANTHER" id="PTHR13479">
    <property type="entry name" value="30S RIBOSOMAL PROTEIN S18"/>
    <property type="match status" value="1"/>
</dbReference>
<comment type="similarity">
    <text evidence="1 4 5">Belongs to the bacterial ribosomal protein bS18 family.</text>
</comment>
<evidence type="ECO:0000256" key="4">
    <source>
        <dbReference type="HAMAP-Rule" id="MF_00270"/>
    </source>
</evidence>
<dbReference type="GO" id="GO:0022627">
    <property type="term" value="C:cytosolic small ribosomal subunit"/>
    <property type="evidence" value="ECO:0007669"/>
    <property type="project" value="TreeGrafter"/>
</dbReference>